<dbReference type="RefSeq" id="WP_130022855.1">
    <property type="nucleotide sequence ID" value="NZ_SEWF01000033.1"/>
</dbReference>
<gene>
    <name evidence="1" type="ORF">EWM59_19075</name>
</gene>
<accession>A0A4Q5LWW0</accession>
<dbReference type="Proteomes" id="UP000293162">
    <property type="component" value="Unassembled WGS sequence"/>
</dbReference>
<organism evidence="1 2">
    <name type="scientific">Emticicia agri</name>
    <dbReference type="NCBI Taxonomy" id="2492393"/>
    <lineage>
        <taxon>Bacteria</taxon>
        <taxon>Pseudomonadati</taxon>
        <taxon>Bacteroidota</taxon>
        <taxon>Cytophagia</taxon>
        <taxon>Cytophagales</taxon>
        <taxon>Leadbetterellaceae</taxon>
        <taxon>Emticicia</taxon>
    </lineage>
</organism>
<dbReference type="AlphaFoldDB" id="A0A4Q5LWW0"/>
<dbReference type="EMBL" id="SEWF01000033">
    <property type="protein sequence ID" value="RYU93983.1"/>
    <property type="molecule type" value="Genomic_DNA"/>
</dbReference>
<evidence type="ECO:0000313" key="1">
    <source>
        <dbReference type="EMBL" id="RYU93983.1"/>
    </source>
</evidence>
<proteinExistence type="predicted"/>
<name>A0A4Q5LWW0_9BACT</name>
<sequence length="155" mass="18208">MKKACGNNKVFLLFLILVCNACLKGNELYYQQYFIENITDERFQFKAFLNKELKHEFIVNPNRRVFIDGFVTTGEFTSVPIGVSSFRADSIVIILQNGKKWIDVCYPHTNRWPMPCYSTRGLFNNQSYVRTQDKGRISYYNHTFRFDENDAESAK</sequence>
<comment type="caution">
    <text evidence="1">The sequence shown here is derived from an EMBL/GenBank/DDBJ whole genome shotgun (WGS) entry which is preliminary data.</text>
</comment>
<protein>
    <submittedName>
        <fullName evidence="1">Uncharacterized protein</fullName>
    </submittedName>
</protein>
<reference evidence="1 2" key="1">
    <citation type="submission" date="2019-02" db="EMBL/GenBank/DDBJ databases">
        <title>Bacterial novel species Emticicia sp. 17J42-9 isolated from soil.</title>
        <authorList>
            <person name="Jung H.-Y."/>
        </authorList>
    </citation>
    <scope>NUCLEOTIDE SEQUENCE [LARGE SCALE GENOMIC DNA]</scope>
    <source>
        <strain evidence="1 2">17J42-9</strain>
    </source>
</reference>
<evidence type="ECO:0000313" key="2">
    <source>
        <dbReference type="Proteomes" id="UP000293162"/>
    </source>
</evidence>
<keyword evidence="2" id="KW-1185">Reference proteome</keyword>